<dbReference type="AlphaFoldDB" id="E0S1F1"/>
<proteinExistence type="predicted"/>
<dbReference type="EMBL" id="CP001810">
    <property type="protein sequence ID" value="ADL33626.1"/>
    <property type="molecule type" value="Genomic_DNA"/>
</dbReference>
<dbReference type="KEGG" id="bpb:bpr_I0884"/>
<evidence type="ECO:0000313" key="2">
    <source>
        <dbReference type="Proteomes" id="UP000001299"/>
    </source>
</evidence>
<evidence type="ECO:0000313" key="1">
    <source>
        <dbReference type="EMBL" id="ADL33626.1"/>
    </source>
</evidence>
<gene>
    <name evidence="1" type="ordered locus">bpr_I0884</name>
</gene>
<accession>E0S1F1</accession>
<keyword evidence="2" id="KW-1185">Reference proteome</keyword>
<dbReference type="Proteomes" id="UP000001299">
    <property type="component" value="Chromosome 1"/>
</dbReference>
<organism evidence="1 2">
    <name type="scientific">Butyrivibrio proteoclasticus (strain ATCC 51982 / DSM 14932 / B316)</name>
    <name type="common">Clostridium proteoclasticum</name>
    <dbReference type="NCBI Taxonomy" id="515622"/>
    <lineage>
        <taxon>Bacteria</taxon>
        <taxon>Bacillati</taxon>
        <taxon>Bacillota</taxon>
        <taxon>Clostridia</taxon>
        <taxon>Lachnospirales</taxon>
        <taxon>Lachnospiraceae</taxon>
        <taxon>Butyrivibrio</taxon>
    </lineage>
</organism>
<dbReference type="HOGENOM" id="CLU_926470_0_0_9"/>
<dbReference type="STRING" id="515622.bpr_I0884"/>
<reference evidence="1 2" key="1">
    <citation type="journal article" date="2010" name="PLoS ONE">
        <title>The glycobiome of the rumen bacterium Butyrivibrio proteoclasticus B316(T) highlights adaptation to a polysaccharide-rich environment.</title>
        <authorList>
            <person name="Kelly W.J."/>
            <person name="Leahy S.C."/>
            <person name="Altermann E."/>
            <person name="Yeoman C.J."/>
            <person name="Dunne J.C."/>
            <person name="Kong Z."/>
            <person name="Pacheco D.M."/>
            <person name="Li D."/>
            <person name="Noel S.J."/>
            <person name="Moon C.D."/>
            <person name="Cookson A.L."/>
            <person name="Attwood G.T."/>
        </authorList>
    </citation>
    <scope>NUCLEOTIDE SEQUENCE [LARGE SCALE GENOMIC DNA]</scope>
    <source>
        <strain evidence="2">ATCC 51982 / DSM 14932 / B316</strain>
    </source>
</reference>
<dbReference type="eggNOG" id="ENOG5033XTX">
    <property type="taxonomic scope" value="Bacteria"/>
</dbReference>
<protein>
    <submittedName>
        <fullName evidence="1">Uncharacterized protein</fullName>
    </submittedName>
</protein>
<sequence length="300" mass="33562">MIMAGINITSVNRQVKDISQEIYAAKLQRDEVQSKSVNKDESSGLQNVVADKLSDKSNINTAFSDTAATLSISALGAEELEKVRDSWNNHPVSALYEKDIPLSKNAEGVYKIGGASFNDEELSDARDLITGVGSQLKNGYLSYRDYAKMEVAQKVVDKCATEGFNEDQAKAISKAMKDYNNNLIRTQERLLANKQTKTKDDSASGKYFGIEVHVPNEVRKSTNEYASTDIATNNDLINKLRDSIKSLDINDKDSVYKYKAQYEEIMRPVYTTQYPLQRNSDIDDIISKDVNEILKLSSRL</sequence>
<name>E0S1F1_BUTPB</name>